<feature type="domain" description="TTF-type" evidence="2">
    <location>
        <begin position="90"/>
        <end position="183"/>
    </location>
</feature>
<dbReference type="PANTHER" id="PTHR11697">
    <property type="entry name" value="GENERAL TRANSCRIPTION FACTOR 2-RELATED ZINC FINGER PROTEIN"/>
    <property type="match status" value="1"/>
</dbReference>
<evidence type="ECO:0000259" key="2">
    <source>
        <dbReference type="SMART" id="SM00597"/>
    </source>
</evidence>
<dbReference type="PANTHER" id="PTHR11697:SF230">
    <property type="entry name" value="ZINC FINGER, MYM DOMAIN CONTAINING 1"/>
    <property type="match status" value="1"/>
</dbReference>
<dbReference type="InterPro" id="IPR012337">
    <property type="entry name" value="RNaseH-like_sf"/>
</dbReference>
<evidence type="ECO:0000313" key="4">
    <source>
        <dbReference type="Proteomes" id="UP000823388"/>
    </source>
</evidence>
<evidence type="ECO:0000313" key="3">
    <source>
        <dbReference type="EMBL" id="KAG2592843.1"/>
    </source>
</evidence>
<keyword evidence="4" id="KW-1185">Reference proteome</keyword>
<dbReference type="AlphaFoldDB" id="A0A8T0S7V3"/>
<dbReference type="InterPro" id="IPR025398">
    <property type="entry name" value="DUF4371"/>
</dbReference>
<evidence type="ECO:0000256" key="1">
    <source>
        <dbReference type="SAM" id="MobiDB-lite"/>
    </source>
</evidence>
<feature type="region of interest" description="Disordered" evidence="1">
    <location>
        <begin position="1"/>
        <end position="37"/>
    </location>
</feature>
<dbReference type="SUPFAM" id="SSF53098">
    <property type="entry name" value="Ribonuclease H-like"/>
    <property type="match status" value="1"/>
</dbReference>
<dbReference type="InterPro" id="IPR006580">
    <property type="entry name" value="Znf_TTF"/>
</dbReference>
<gene>
    <name evidence="3" type="ORF">PVAP13_5NG308950</name>
</gene>
<proteinExistence type="predicted"/>
<name>A0A8T0S7V3_PANVG</name>
<feature type="compositionally biased region" description="Polar residues" evidence="1">
    <location>
        <begin position="9"/>
        <end position="29"/>
    </location>
</feature>
<dbReference type="EMBL" id="CM029046">
    <property type="protein sequence ID" value="KAG2592843.1"/>
    <property type="molecule type" value="Genomic_DNA"/>
</dbReference>
<dbReference type="SMART" id="SM00597">
    <property type="entry name" value="ZnF_TTF"/>
    <property type="match status" value="1"/>
</dbReference>
<dbReference type="InterPro" id="IPR055298">
    <property type="entry name" value="AtLOH3-like"/>
</dbReference>
<accession>A0A8T0S7V3</accession>
<sequence>MTDFRMSKRTIQSYFSSSSASTPHTNESTSEPKKSRAEFCHSDLIGDPGKRKPIDDYQPEIRDQVRRAYALNGPTQPRDLVFPRKWMSGEFRSFQKTWFDEFDWLEYSEYKGAAYCLYCYLFFNSSKPEKFGSSVFAHQGYVNWKKAKDIFNKHNVCKTHVEARQKCEDFMNQRTNVGRKLVQVGKEEEKRYEIRLTTSLDVARFLIMQGDAFRGHDESSTSLNKGTFREMVDWYKDKVEIVKAAYEKGYKNCQMLSPYVQKDLTKACAEEVMSVIMDEIRGRKFSVLIDESRDVSIKEQIAVILRFVNDEGKVMERFLGLQHVESCTAIALKEALVRMLSSRKLSISMLRGQGYDGASNMRGEFNGVQKLIRDENTYAFYVHCFAHQLQLVVVSVSTSSADIADFFNYVPLIVNTVGASCMRKDVLLAKHHDVLLEKIENGEIMTGRGLNQESGLARPGDTRWGSHLKTLLRILVMWEAIIDVLEIVKKDSVKPACTGGALGLIGKMESFDFVFIMHLMIELLGMTDILSRALQRKDQDIVEAMHLITDVKDILQDIRENGWEPLLKKVKTFCEKNEIEVPDMDEEINIRGTSRRRKQKVTNMHYYHVEIFLVAIDAILTELNHRFSEISSELLVCMACFNPRNSFSNFNVDKLMRLAEIYAEDFDIGELALLPNQLKSFVNRARRTQEFLGCSELGKIAEIMVKTTMNTSYQLVYHLIELTLILPVATASVERIFSAMSLIKTDLHSKMGDEWLNDLMICYNEKEIFRKIENEKIKKKFEEMKNRRMLMPKKLMIASSDE</sequence>
<organism evidence="3 4">
    <name type="scientific">Panicum virgatum</name>
    <name type="common">Blackwell switchgrass</name>
    <dbReference type="NCBI Taxonomy" id="38727"/>
    <lineage>
        <taxon>Eukaryota</taxon>
        <taxon>Viridiplantae</taxon>
        <taxon>Streptophyta</taxon>
        <taxon>Embryophyta</taxon>
        <taxon>Tracheophyta</taxon>
        <taxon>Spermatophyta</taxon>
        <taxon>Magnoliopsida</taxon>
        <taxon>Liliopsida</taxon>
        <taxon>Poales</taxon>
        <taxon>Poaceae</taxon>
        <taxon>PACMAD clade</taxon>
        <taxon>Panicoideae</taxon>
        <taxon>Panicodae</taxon>
        <taxon>Paniceae</taxon>
        <taxon>Panicinae</taxon>
        <taxon>Panicum</taxon>
        <taxon>Panicum sect. Hiantes</taxon>
    </lineage>
</organism>
<comment type="caution">
    <text evidence="3">The sequence shown here is derived from an EMBL/GenBank/DDBJ whole genome shotgun (WGS) entry which is preliminary data.</text>
</comment>
<dbReference type="Pfam" id="PF14291">
    <property type="entry name" value="DUF4371"/>
    <property type="match status" value="1"/>
</dbReference>
<dbReference type="Proteomes" id="UP000823388">
    <property type="component" value="Chromosome 5N"/>
</dbReference>
<reference evidence="3" key="1">
    <citation type="submission" date="2020-05" db="EMBL/GenBank/DDBJ databases">
        <title>WGS assembly of Panicum virgatum.</title>
        <authorList>
            <person name="Lovell J.T."/>
            <person name="Jenkins J."/>
            <person name="Shu S."/>
            <person name="Juenger T.E."/>
            <person name="Schmutz J."/>
        </authorList>
    </citation>
    <scope>NUCLEOTIDE SEQUENCE</scope>
    <source>
        <strain evidence="3">AP13</strain>
    </source>
</reference>
<protein>
    <recommendedName>
        <fullName evidence="2">TTF-type domain-containing protein</fullName>
    </recommendedName>
</protein>